<sequence>MIDPTETTVPDNAVDLSANETANCYIVKPGTTVAFSTAFKGNSTTESTGAVTGCRLLWTDNNGLIKDVKYAPGQRMAIVWTGELSGNAVIAATDADGNTLWSWHLWITDYDPDASAYTTPAASSGTTWTFMDRNLGAMSATPADGFRTHGMVYQWGRKDPFPAPNGPTQMDENYNYINGMDGETPLFDIEGPPLPTLLSLAEYHGTIAKSIANPMTFYAMTYTHTGEMDEYGEEIVINDPVTGDWTDQSDDDLWGGESGKKSIYDPCPPGWKVPVSDASGVTPYDWMKFASMTWDNTNMGAIQDGQWFPACGTRAYASGGCDFQQANAYGGMWFGTKGKAASDLSLYPTLYGQYMFIINGKRTFKVNKDKRSQGMSVRAVRDI</sequence>
<dbReference type="EMBL" id="CP015402">
    <property type="protein sequence ID" value="ANU64788.1"/>
    <property type="molecule type" value="Genomic_DNA"/>
</dbReference>
<reference evidence="2" key="1">
    <citation type="submission" date="2016-04" db="EMBL/GenBank/DDBJ databases">
        <title>Complete Genome Sequences of Twelve Strains of a Stable Defined Moderately Diverse Mouse Microbiota 2 (sDMDMm2).</title>
        <authorList>
            <person name="Uchimura Y."/>
            <person name="Wyss M."/>
            <person name="Brugiroux S."/>
            <person name="Limenitakis J.P."/>
            <person name="Stecher B."/>
            <person name="McCoy K.D."/>
            <person name="Macpherson A.J."/>
        </authorList>
    </citation>
    <scope>NUCLEOTIDE SEQUENCE [LARGE SCALE GENOMIC DNA]</scope>
    <source>
        <strain evidence="2">YL27</strain>
    </source>
</reference>
<name>A0A1B1SD77_9BACT</name>
<dbReference type="OrthoDB" id="1164152at2"/>
<evidence type="ECO:0000313" key="2">
    <source>
        <dbReference type="Proteomes" id="UP000186351"/>
    </source>
</evidence>
<evidence type="ECO:0000313" key="1">
    <source>
        <dbReference type="EMBL" id="ANU64788.1"/>
    </source>
</evidence>
<proteinExistence type="predicted"/>
<keyword evidence="2" id="KW-1185">Reference proteome</keyword>
<gene>
    <name evidence="1" type="ORF">A4V02_07285</name>
</gene>
<accession>A0A1Z2XL39</accession>
<dbReference type="AlphaFoldDB" id="A0A1B1SD77"/>
<protein>
    <recommendedName>
        <fullName evidence="3">Fibrobacter succinogenes major paralogous domain-containing protein</fullName>
    </recommendedName>
</protein>
<dbReference type="Proteomes" id="UP000186351">
    <property type="component" value="Chromosome"/>
</dbReference>
<dbReference type="KEGG" id="pary:A4V02_07285"/>
<accession>A0A1B1SD77</accession>
<evidence type="ECO:0008006" key="3">
    <source>
        <dbReference type="Google" id="ProtNLM"/>
    </source>
</evidence>
<organism evidence="1 2">
    <name type="scientific">Muribaculum intestinale</name>
    <dbReference type="NCBI Taxonomy" id="1796646"/>
    <lineage>
        <taxon>Bacteria</taxon>
        <taxon>Pseudomonadati</taxon>
        <taxon>Bacteroidota</taxon>
        <taxon>Bacteroidia</taxon>
        <taxon>Bacteroidales</taxon>
        <taxon>Muribaculaceae</taxon>
        <taxon>Muribaculum</taxon>
    </lineage>
</organism>